<dbReference type="EMBL" id="AP026866">
    <property type="protein sequence ID" value="BDS07307.1"/>
    <property type="molecule type" value="Genomic_DNA"/>
</dbReference>
<reference evidence="1" key="1">
    <citation type="submission" date="2024-07" db="EMBL/GenBank/DDBJ databases">
        <title>Complete genome sequence of Verrucomicrobiaceae bacterium NT6N.</title>
        <authorList>
            <person name="Huang C."/>
            <person name="Takami H."/>
            <person name="Hamasaki K."/>
        </authorList>
    </citation>
    <scope>NUCLEOTIDE SEQUENCE</scope>
    <source>
        <strain evidence="1">NT6N</strain>
    </source>
</reference>
<proteinExistence type="predicted"/>
<organism evidence="1">
    <name type="scientific">Oceaniferula spumae</name>
    <dbReference type="NCBI Taxonomy" id="2979115"/>
    <lineage>
        <taxon>Bacteria</taxon>
        <taxon>Pseudomonadati</taxon>
        <taxon>Verrucomicrobiota</taxon>
        <taxon>Verrucomicrobiia</taxon>
        <taxon>Verrucomicrobiales</taxon>
        <taxon>Verrucomicrobiaceae</taxon>
        <taxon>Oceaniferula</taxon>
    </lineage>
</organism>
<dbReference type="AlphaFoldDB" id="A0AAT9FN17"/>
<protein>
    <submittedName>
        <fullName evidence="1">Uncharacterized protein</fullName>
    </submittedName>
</protein>
<name>A0AAT9FN17_9BACT</name>
<gene>
    <name evidence="1" type="ORF">NT6N_23470</name>
</gene>
<evidence type="ECO:0000313" key="1">
    <source>
        <dbReference type="EMBL" id="BDS07307.1"/>
    </source>
</evidence>
<accession>A0AAT9FN17</accession>
<dbReference type="KEGG" id="osu:NT6N_23470"/>
<sequence length="98" mass="11312">MTDYTIKIVGRGEDIVYEADGKKYVFEVSFSAIPYKLYADRYSREDLGFRQFDVTEGEGQIIQRIADWITAKDGKPVRIVEKEDIPGTPLRSVDDIFR</sequence>